<dbReference type="InterPro" id="IPR005045">
    <property type="entry name" value="CDC50/LEM3_fam"/>
</dbReference>
<evidence type="ECO:0000256" key="1">
    <source>
        <dbReference type="ARBA" id="ARBA00004141"/>
    </source>
</evidence>
<sequence length="392" mass="43450">MATNPPSVDETQEKPKSKRPKETKFKQQNLPAWQPILTANTVLPAFFAIGVAFICLGVALFIASDGIKEFTYDYTNCERTGGGGQTCADFFTNPNNTGLTCNCQITRTLEKFEKSVYVYYGLTNFYQNHRRYVRSRDDDQLHGENIGPGSLNDDCDPYRTVSINSTTYGYAPCGAIANSLFNDSFSLTYVPSTGSSEAVGLIRTGIAWVSDKNVKFNNPSNWNFFTKPPNWKNSVQDLDPTDLENTGYENEDLIVWMRTAALPTFRKLYRRINHTSSTFNDGLPAGNYTIDISYNYPVTAFDGTKSIIISTTSWLGGKNPFLGIAYMVVGSLCILLGVVFVIIHFKWGKKVKKEPLLLDGPENSLALAPTLSGEQEATMLVAVVTPGRDLQT</sequence>
<dbReference type="Pfam" id="PF03381">
    <property type="entry name" value="CDC50"/>
    <property type="match status" value="1"/>
</dbReference>
<comment type="subcellular location">
    <subcellularLocation>
        <location evidence="1">Membrane</location>
        <topology evidence="1">Multi-pass membrane protein</topology>
    </subcellularLocation>
</comment>
<dbReference type="PIRSF" id="PIRSF015840">
    <property type="entry name" value="DUF284_TM_euk"/>
    <property type="match status" value="1"/>
</dbReference>
<comment type="similarity">
    <text evidence="2 6">Belongs to the CDC50/LEM3 family.</text>
</comment>
<evidence type="ECO:0000256" key="6">
    <source>
        <dbReference type="PIRNR" id="PIRNR015840"/>
    </source>
</evidence>
<dbReference type="Proteomes" id="UP000694888">
    <property type="component" value="Unplaced"/>
</dbReference>
<feature type="region of interest" description="Disordered" evidence="7">
    <location>
        <begin position="1"/>
        <end position="25"/>
    </location>
</feature>
<proteinExistence type="inferred from homology"/>
<name>A0ABM0K6V9_APLCA</name>
<dbReference type="PANTHER" id="PTHR10926">
    <property type="entry name" value="CELL CYCLE CONTROL PROTEIN 50"/>
    <property type="match status" value="1"/>
</dbReference>
<keyword evidence="9" id="KW-1185">Reference proteome</keyword>
<accession>A0ABM0K6V9</accession>
<evidence type="ECO:0000256" key="3">
    <source>
        <dbReference type="ARBA" id="ARBA00022692"/>
    </source>
</evidence>
<dbReference type="RefSeq" id="XP_005110137.1">
    <property type="nucleotide sequence ID" value="XM_005110080.3"/>
</dbReference>
<evidence type="ECO:0000256" key="4">
    <source>
        <dbReference type="ARBA" id="ARBA00022989"/>
    </source>
</evidence>
<evidence type="ECO:0000313" key="9">
    <source>
        <dbReference type="Proteomes" id="UP000694888"/>
    </source>
</evidence>
<evidence type="ECO:0000256" key="8">
    <source>
        <dbReference type="SAM" id="Phobius"/>
    </source>
</evidence>
<dbReference type="GeneID" id="101862687"/>
<reference evidence="10" key="1">
    <citation type="submission" date="2025-08" db="UniProtKB">
        <authorList>
            <consortium name="RefSeq"/>
        </authorList>
    </citation>
    <scope>IDENTIFICATION</scope>
</reference>
<feature type="transmembrane region" description="Helical" evidence="8">
    <location>
        <begin position="42"/>
        <end position="63"/>
    </location>
</feature>
<evidence type="ECO:0000313" key="10">
    <source>
        <dbReference type="RefSeq" id="XP_005110137.1"/>
    </source>
</evidence>
<dbReference type="PANTHER" id="PTHR10926:SF0">
    <property type="entry name" value="CDC50, ISOFORM A"/>
    <property type="match status" value="1"/>
</dbReference>
<organism evidence="9 10">
    <name type="scientific">Aplysia californica</name>
    <name type="common">California sea hare</name>
    <dbReference type="NCBI Taxonomy" id="6500"/>
    <lineage>
        <taxon>Eukaryota</taxon>
        <taxon>Metazoa</taxon>
        <taxon>Spiralia</taxon>
        <taxon>Lophotrochozoa</taxon>
        <taxon>Mollusca</taxon>
        <taxon>Gastropoda</taxon>
        <taxon>Heterobranchia</taxon>
        <taxon>Euthyneura</taxon>
        <taxon>Tectipleura</taxon>
        <taxon>Aplysiida</taxon>
        <taxon>Aplysioidea</taxon>
        <taxon>Aplysiidae</taxon>
        <taxon>Aplysia</taxon>
    </lineage>
</organism>
<evidence type="ECO:0000256" key="7">
    <source>
        <dbReference type="SAM" id="MobiDB-lite"/>
    </source>
</evidence>
<gene>
    <name evidence="10" type="primary">LOC101862687</name>
</gene>
<protein>
    <submittedName>
        <fullName evidence="10">Cell cycle control protein 50A isoform X1</fullName>
    </submittedName>
</protein>
<keyword evidence="4 8" id="KW-1133">Transmembrane helix</keyword>
<feature type="transmembrane region" description="Helical" evidence="8">
    <location>
        <begin position="321"/>
        <end position="343"/>
    </location>
</feature>
<evidence type="ECO:0000256" key="2">
    <source>
        <dbReference type="ARBA" id="ARBA00009457"/>
    </source>
</evidence>
<feature type="compositionally biased region" description="Basic and acidic residues" evidence="7">
    <location>
        <begin position="11"/>
        <end position="25"/>
    </location>
</feature>
<evidence type="ECO:0000256" key="5">
    <source>
        <dbReference type="ARBA" id="ARBA00023136"/>
    </source>
</evidence>
<keyword evidence="5 6" id="KW-0472">Membrane</keyword>
<keyword evidence="3 8" id="KW-0812">Transmembrane</keyword>